<gene>
    <name evidence="1" type="ORF">BV22DRAFT_1128769</name>
</gene>
<sequence>MSGTTAHGTVQTGTYLLINVKTDGYATLESGDGGAPLSQSFDDKSSDIKWNVDRLSNGSYSLLGVVYNKYASVNAAPKKGDVVKARPDAFQWAIRETPTKGEYIIFPNSDDSLYWGFDAPAEGGSDDGAEGSEQGGDEDEDGPDDGPKGDGQSLTLLADTNAGIKWQFIRASDSD</sequence>
<dbReference type="Proteomes" id="UP000790709">
    <property type="component" value="Unassembled WGS sequence"/>
</dbReference>
<evidence type="ECO:0000313" key="1">
    <source>
        <dbReference type="EMBL" id="KAH7925724.1"/>
    </source>
</evidence>
<proteinExistence type="predicted"/>
<organism evidence="1 2">
    <name type="scientific">Leucogyrophana mollusca</name>
    <dbReference type="NCBI Taxonomy" id="85980"/>
    <lineage>
        <taxon>Eukaryota</taxon>
        <taxon>Fungi</taxon>
        <taxon>Dikarya</taxon>
        <taxon>Basidiomycota</taxon>
        <taxon>Agaricomycotina</taxon>
        <taxon>Agaricomycetes</taxon>
        <taxon>Agaricomycetidae</taxon>
        <taxon>Boletales</taxon>
        <taxon>Boletales incertae sedis</taxon>
        <taxon>Leucogyrophana</taxon>
    </lineage>
</organism>
<keyword evidence="2" id="KW-1185">Reference proteome</keyword>
<accession>A0ACB8BJ43</accession>
<reference evidence="1" key="1">
    <citation type="journal article" date="2021" name="New Phytol.">
        <title>Evolutionary innovations through gain and loss of genes in the ectomycorrhizal Boletales.</title>
        <authorList>
            <person name="Wu G."/>
            <person name="Miyauchi S."/>
            <person name="Morin E."/>
            <person name="Kuo A."/>
            <person name="Drula E."/>
            <person name="Varga T."/>
            <person name="Kohler A."/>
            <person name="Feng B."/>
            <person name="Cao Y."/>
            <person name="Lipzen A."/>
            <person name="Daum C."/>
            <person name="Hundley H."/>
            <person name="Pangilinan J."/>
            <person name="Johnson J."/>
            <person name="Barry K."/>
            <person name="LaButti K."/>
            <person name="Ng V."/>
            <person name="Ahrendt S."/>
            <person name="Min B."/>
            <person name="Choi I.G."/>
            <person name="Park H."/>
            <person name="Plett J.M."/>
            <person name="Magnuson J."/>
            <person name="Spatafora J.W."/>
            <person name="Nagy L.G."/>
            <person name="Henrissat B."/>
            <person name="Grigoriev I.V."/>
            <person name="Yang Z.L."/>
            <person name="Xu J."/>
            <person name="Martin F.M."/>
        </authorList>
    </citation>
    <scope>NUCLEOTIDE SEQUENCE</scope>
    <source>
        <strain evidence="1">KUC20120723A-06</strain>
    </source>
</reference>
<name>A0ACB8BJ43_9AGAM</name>
<evidence type="ECO:0000313" key="2">
    <source>
        <dbReference type="Proteomes" id="UP000790709"/>
    </source>
</evidence>
<dbReference type="EMBL" id="MU266396">
    <property type="protein sequence ID" value="KAH7925724.1"/>
    <property type="molecule type" value="Genomic_DNA"/>
</dbReference>
<comment type="caution">
    <text evidence="1">The sequence shown here is derived from an EMBL/GenBank/DDBJ whole genome shotgun (WGS) entry which is preliminary data.</text>
</comment>
<protein>
    <submittedName>
        <fullName evidence="1">Uncharacterized protein</fullName>
    </submittedName>
</protein>